<accession>A0ABQ7M6V6</accession>
<evidence type="ECO:0000313" key="2">
    <source>
        <dbReference type="EMBL" id="KAG5393610.1"/>
    </source>
</evidence>
<organism evidence="2 3">
    <name type="scientific">Brassica rapa subsp. trilocularis</name>
    <dbReference type="NCBI Taxonomy" id="1813537"/>
    <lineage>
        <taxon>Eukaryota</taxon>
        <taxon>Viridiplantae</taxon>
        <taxon>Streptophyta</taxon>
        <taxon>Embryophyta</taxon>
        <taxon>Tracheophyta</taxon>
        <taxon>Spermatophyta</taxon>
        <taxon>Magnoliopsida</taxon>
        <taxon>eudicotyledons</taxon>
        <taxon>Gunneridae</taxon>
        <taxon>Pentapetalae</taxon>
        <taxon>rosids</taxon>
        <taxon>malvids</taxon>
        <taxon>Brassicales</taxon>
        <taxon>Brassicaceae</taxon>
        <taxon>Brassiceae</taxon>
        <taxon>Brassica</taxon>
    </lineage>
</organism>
<comment type="caution">
    <text evidence="2">The sequence shown here is derived from an EMBL/GenBank/DDBJ whole genome shotgun (WGS) entry which is preliminary data.</text>
</comment>
<protein>
    <submittedName>
        <fullName evidence="2">Uncharacterized protein</fullName>
    </submittedName>
</protein>
<name>A0ABQ7M6V6_BRACM</name>
<evidence type="ECO:0000313" key="3">
    <source>
        <dbReference type="Proteomes" id="UP000823674"/>
    </source>
</evidence>
<gene>
    <name evidence="2" type="primary">A06g506180.1_BraROA</name>
    <name evidence="2" type="ORF">IGI04_023573</name>
</gene>
<proteinExistence type="predicted"/>
<evidence type="ECO:0000256" key="1">
    <source>
        <dbReference type="SAM" id="Coils"/>
    </source>
</evidence>
<keyword evidence="1" id="KW-0175">Coiled coil</keyword>
<reference evidence="2 3" key="1">
    <citation type="submission" date="2021-03" db="EMBL/GenBank/DDBJ databases">
        <authorList>
            <person name="King G.J."/>
            <person name="Bancroft I."/>
            <person name="Baten A."/>
            <person name="Bloomfield J."/>
            <person name="Borpatragohain P."/>
            <person name="He Z."/>
            <person name="Irish N."/>
            <person name="Irwin J."/>
            <person name="Liu K."/>
            <person name="Mauleon R.P."/>
            <person name="Moore J."/>
            <person name="Morris R."/>
            <person name="Ostergaard L."/>
            <person name="Wang B."/>
            <person name="Wells R."/>
        </authorList>
    </citation>
    <scope>NUCLEOTIDE SEQUENCE [LARGE SCALE GENOMIC DNA]</scope>
    <source>
        <strain evidence="2">R-o-18</strain>
        <tissue evidence="2">Leaf</tissue>
    </source>
</reference>
<sequence length="244" mass="27258">MRPHVSLSPSSEDETIVATRKLRKLSEGALPSPSRPRFAPEGDGSFFAAQSDLISLAGRMSYVGCRLHLLLPQPRRKPTPRLRWRVPRLLSCFIFLENLLRSIRSLISTSSQVMEAFNEYIVVMEDHVVASQNDEQIKSSGSEIKRLSKELEATKREGKKDAEQIAALTEDWRSIFLEKKALTTKVVAQSKKKEVSVEIQLQEVIANIDLLNKLKDGGLTVDAELARLKEMEGDCEDLVASAAV</sequence>
<dbReference type="Proteomes" id="UP000823674">
    <property type="component" value="Chromosome A06"/>
</dbReference>
<dbReference type="EMBL" id="JADBGQ010000006">
    <property type="protein sequence ID" value="KAG5393610.1"/>
    <property type="molecule type" value="Genomic_DNA"/>
</dbReference>
<feature type="coiled-coil region" evidence="1">
    <location>
        <begin position="137"/>
        <end position="164"/>
    </location>
</feature>
<keyword evidence="3" id="KW-1185">Reference proteome</keyword>